<protein>
    <submittedName>
        <fullName evidence="9">LLM class flavin-dependent oxidoreductase</fullName>
    </submittedName>
</protein>
<dbReference type="InterPro" id="IPR011251">
    <property type="entry name" value="Luciferase-like_dom"/>
</dbReference>
<dbReference type="RefSeq" id="WP_126010925.1">
    <property type="nucleotide sequence ID" value="NZ_CP032509.1"/>
</dbReference>
<evidence type="ECO:0000256" key="6">
    <source>
        <dbReference type="PIRSR" id="PIRSR000337-1"/>
    </source>
</evidence>
<dbReference type="KEGG" id="abaw:D5400_16180"/>
<dbReference type="Proteomes" id="UP000268192">
    <property type="component" value="Chromosome"/>
</dbReference>
<dbReference type="InterPro" id="IPR051260">
    <property type="entry name" value="Diverse_substr_monoxygenases"/>
</dbReference>
<keyword evidence="10" id="KW-1185">Reference proteome</keyword>
<dbReference type="InterPro" id="IPR016215">
    <property type="entry name" value="NTA_MOA"/>
</dbReference>
<gene>
    <name evidence="9" type="ORF">D5400_16180</name>
</gene>
<dbReference type="Pfam" id="PF00296">
    <property type="entry name" value="Bac_luciferase"/>
    <property type="match status" value="1"/>
</dbReference>
<feature type="binding site" evidence="6">
    <location>
        <position position="227"/>
    </location>
    <ligand>
        <name>FMN</name>
        <dbReference type="ChEBI" id="CHEBI:58210"/>
    </ligand>
</feature>
<proteinExistence type="inferred from homology"/>
<keyword evidence="2 6" id="KW-0288">FMN</keyword>
<evidence type="ECO:0000256" key="1">
    <source>
        <dbReference type="ARBA" id="ARBA00022630"/>
    </source>
</evidence>
<dbReference type="EMBL" id="CP032509">
    <property type="protein sequence ID" value="AZN72603.1"/>
    <property type="molecule type" value="Genomic_DNA"/>
</dbReference>
<dbReference type="GO" id="GO:0004497">
    <property type="term" value="F:monooxygenase activity"/>
    <property type="evidence" value="ECO:0007669"/>
    <property type="project" value="UniProtKB-KW"/>
</dbReference>
<dbReference type="GO" id="GO:0016705">
    <property type="term" value="F:oxidoreductase activity, acting on paired donors, with incorporation or reduction of molecular oxygen"/>
    <property type="evidence" value="ECO:0007669"/>
    <property type="project" value="InterPro"/>
</dbReference>
<feature type="domain" description="Luciferase-like" evidence="8">
    <location>
        <begin position="19"/>
        <end position="390"/>
    </location>
</feature>
<feature type="binding site" evidence="6">
    <location>
        <position position="102"/>
    </location>
    <ligand>
        <name>FMN</name>
        <dbReference type="ChEBI" id="CHEBI:58210"/>
    </ligand>
</feature>
<evidence type="ECO:0000256" key="7">
    <source>
        <dbReference type="SAM" id="MobiDB-lite"/>
    </source>
</evidence>
<sequence length="454" mass="50136">MTSKRQMKLGAFLYPTGHHVAAWRHPQANARAGIDIEHYKLLAQTAERGLFDLLFLADGVGMRGDDIDVLSRTAIRYTAQFEPLTLLSALSALTKHVGLVATASTTYNEPYHVARKFASLDFLSGGRAGWNTVTSADDHEALNFGFDQQIAHPNRYKRAEEFLDVVRGLWDSWEDDAFVRDKESGLYFEPEKLHILNHRGPHFQVRGPLNIPRPPQGYPVLVQAGSSDAGKSLAARTAEVVFTAQQTVEDARSFYTDLKGRLAAFGRQPNALLIMPGVFPVVAETRSEAEDKFAALQDLIHPEVSISALSRLFGHDLSQFPADGPLPEGLAETEGHRSRQQVFIDKAKRENLSILQLANSVAGARGHWQLVGSPSDIADALEERFTGGGADGFNVMPPYFPGGLTDFVDLVIPELQRRGLFRQRYEGQTLRENLGLARPAHPASQPSTNHRRTA</sequence>
<comment type="similarity">
    <text evidence="5">Belongs to the NtaA/SnaA/DszA monooxygenase family.</text>
</comment>
<feature type="binding site" evidence="6">
    <location>
        <position position="226"/>
    </location>
    <ligand>
        <name>FMN</name>
        <dbReference type="ChEBI" id="CHEBI:58210"/>
    </ligand>
</feature>
<feature type="binding site" evidence="6">
    <location>
        <position position="156"/>
    </location>
    <ligand>
        <name>FMN</name>
        <dbReference type="ChEBI" id="CHEBI:58210"/>
    </ligand>
</feature>
<keyword evidence="4" id="KW-0503">Monooxygenase</keyword>
<evidence type="ECO:0000256" key="3">
    <source>
        <dbReference type="ARBA" id="ARBA00023002"/>
    </source>
</evidence>
<feature type="region of interest" description="Disordered" evidence="7">
    <location>
        <begin position="432"/>
        <end position="454"/>
    </location>
</feature>
<dbReference type="PANTHER" id="PTHR30011:SF16">
    <property type="entry name" value="C2H2 FINGER DOMAIN TRANSCRIPTION FACTOR (EUROFUNG)-RELATED"/>
    <property type="match status" value="1"/>
</dbReference>
<dbReference type="PANTHER" id="PTHR30011">
    <property type="entry name" value="ALKANESULFONATE MONOOXYGENASE-RELATED"/>
    <property type="match status" value="1"/>
</dbReference>
<evidence type="ECO:0000256" key="5">
    <source>
        <dbReference type="ARBA" id="ARBA00033748"/>
    </source>
</evidence>
<feature type="binding site" evidence="6">
    <location>
        <position position="152"/>
    </location>
    <ligand>
        <name>FMN</name>
        <dbReference type="ChEBI" id="CHEBI:58210"/>
    </ligand>
</feature>
<evidence type="ECO:0000256" key="4">
    <source>
        <dbReference type="ARBA" id="ARBA00023033"/>
    </source>
</evidence>
<dbReference type="OrthoDB" id="9779442at2"/>
<keyword evidence="1 6" id="KW-0285">Flavoprotein</keyword>
<organism evidence="9 10">
    <name type="scientific">Georhizobium profundi</name>
    <dbReference type="NCBI Taxonomy" id="2341112"/>
    <lineage>
        <taxon>Bacteria</taxon>
        <taxon>Pseudomonadati</taxon>
        <taxon>Pseudomonadota</taxon>
        <taxon>Alphaproteobacteria</taxon>
        <taxon>Hyphomicrobiales</taxon>
        <taxon>Rhizobiaceae</taxon>
        <taxon>Georhizobium</taxon>
    </lineage>
</organism>
<evidence type="ECO:0000259" key="8">
    <source>
        <dbReference type="Pfam" id="PF00296"/>
    </source>
</evidence>
<keyword evidence="3" id="KW-0560">Oxidoreductase</keyword>
<evidence type="ECO:0000313" key="9">
    <source>
        <dbReference type="EMBL" id="AZN72603.1"/>
    </source>
</evidence>
<dbReference type="InterPro" id="IPR036661">
    <property type="entry name" value="Luciferase-like_sf"/>
</dbReference>
<dbReference type="Gene3D" id="3.20.20.30">
    <property type="entry name" value="Luciferase-like domain"/>
    <property type="match status" value="1"/>
</dbReference>
<reference evidence="9 10" key="1">
    <citation type="submission" date="2018-09" db="EMBL/GenBank/DDBJ databases">
        <title>Marinorhizobium profundi gen. nov., sp. nov., isolated from a deep-sea sediment sample from the New Britain Trench and proposal of Marinorhizobiaceae fam. nov. in the order Rhizobiales of the class Alphaproteobacteria.</title>
        <authorList>
            <person name="Cao J."/>
        </authorList>
    </citation>
    <scope>NUCLEOTIDE SEQUENCE [LARGE SCALE GENOMIC DNA]</scope>
    <source>
        <strain evidence="9 10">WS11</strain>
    </source>
</reference>
<accession>A0A3Q8XRP6</accession>
<dbReference type="SUPFAM" id="SSF51679">
    <property type="entry name" value="Bacterial luciferase-like"/>
    <property type="match status" value="1"/>
</dbReference>
<dbReference type="CDD" id="cd01095">
    <property type="entry name" value="Nitrilotriacetate_monoxgenase"/>
    <property type="match status" value="1"/>
</dbReference>
<dbReference type="PIRSF" id="PIRSF000337">
    <property type="entry name" value="NTA_MOA"/>
    <property type="match status" value="1"/>
</dbReference>
<evidence type="ECO:0000256" key="2">
    <source>
        <dbReference type="ARBA" id="ARBA00022643"/>
    </source>
</evidence>
<dbReference type="NCBIfam" id="TIGR03860">
    <property type="entry name" value="FMN_nitrolo"/>
    <property type="match status" value="1"/>
</dbReference>
<name>A0A3Q8XRP6_9HYPH</name>
<feature type="binding site" evidence="6">
    <location>
        <position position="58"/>
    </location>
    <ligand>
        <name>FMN</name>
        <dbReference type="ChEBI" id="CHEBI:58210"/>
    </ligand>
</feature>
<evidence type="ECO:0000313" key="10">
    <source>
        <dbReference type="Proteomes" id="UP000268192"/>
    </source>
</evidence>
<dbReference type="AlphaFoldDB" id="A0A3Q8XRP6"/>